<keyword evidence="3" id="KW-0408">Iron</keyword>
<proteinExistence type="inferred from homology"/>
<gene>
    <name evidence="6" type="ORF">AMYX_22050</name>
</gene>
<keyword evidence="1" id="KW-0479">Metal-binding</keyword>
<dbReference type="EMBL" id="BJTG01000004">
    <property type="protein sequence ID" value="GEJ57464.1"/>
    <property type="molecule type" value="Genomic_DNA"/>
</dbReference>
<comment type="caution">
    <text evidence="6">The sequence shown here is derived from an EMBL/GenBank/DDBJ whole genome shotgun (WGS) entry which is preliminary data.</text>
</comment>
<accession>A0A7I9VM30</accession>
<feature type="domain" description="Calcineurin-like phosphoesterase" evidence="5">
    <location>
        <begin position="4"/>
        <end position="192"/>
    </location>
</feature>
<dbReference type="PANTHER" id="PTHR42988">
    <property type="entry name" value="PHOSPHOHYDROLASE"/>
    <property type="match status" value="1"/>
</dbReference>
<evidence type="ECO:0000256" key="2">
    <source>
        <dbReference type="ARBA" id="ARBA00022801"/>
    </source>
</evidence>
<dbReference type="PANTHER" id="PTHR42988:SF2">
    <property type="entry name" value="CYCLIC NUCLEOTIDE PHOSPHODIESTERASE CBUA0032-RELATED"/>
    <property type="match status" value="1"/>
</dbReference>
<comment type="similarity">
    <text evidence="4">Belongs to the cyclic nucleotide phosphodiesterase class-III family.</text>
</comment>
<dbReference type="InterPro" id="IPR029052">
    <property type="entry name" value="Metallo-depent_PP-like"/>
</dbReference>
<keyword evidence="7" id="KW-1185">Reference proteome</keyword>
<dbReference type="Gene3D" id="3.60.21.10">
    <property type="match status" value="1"/>
</dbReference>
<keyword evidence="2" id="KW-0378">Hydrolase</keyword>
<protein>
    <recommendedName>
        <fullName evidence="5">Calcineurin-like phosphoesterase domain-containing protein</fullName>
    </recommendedName>
</protein>
<dbReference type="Pfam" id="PF00149">
    <property type="entry name" value="Metallophos"/>
    <property type="match status" value="1"/>
</dbReference>
<evidence type="ECO:0000313" key="7">
    <source>
        <dbReference type="Proteomes" id="UP000503640"/>
    </source>
</evidence>
<dbReference type="InterPro" id="IPR004843">
    <property type="entry name" value="Calcineurin-like_PHP"/>
</dbReference>
<dbReference type="AlphaFoldDB" id="A0A7I9VM30"/>
<dbReference type="InterPro" id="IPR050884">
    <property type="entry name" value="CNP_phosphodiesterase-III"/>
</dbReference>
<sequence length="246" mass="26426">MKLLKKILQALEAEPLDHLVVTGDVTLSGEASEFERAAELLAPWAEAGKLTVLPGNHDLWSWEAAASWRFLRLLGADGRGMKKPFAVFPLAVELSPEVTLVALDSARHGEDPRTTPGALGSEQLAAARELVRGAAKQGRAVVLALHHHLVIPPERVPSDLALQRMPLADAYQLVRMLSELPVAAVLHGHRHTHFRVDLPGAGQPTPVLCAGSASRAADEPVRRPRALVYELDRSGLRAVNAIVAAA</sequence>
<evidence type="ECO:0000256" key="4">
    <source>
        <dbReference type="ARBA" id="ARBA00025742"/>
    </source>
</evidence>
<evidence type="ECO:0000259" key="5">
    <source>
        <dbReference type="Pfam" id="PF00149"/>
    </source>
</evidence>
<dbReference type="Proteomes" id="UP000503640">
    <property type="component" value="Unassembled WGS sequence"/>
</dbReference>
<reference evidence="7" key="1">
    <citation type="journal article" date="2020" name="Appl. Environ. Microbiol.">
        <title>Diazotrophic Anaeromyxobacter Isolates from Soils.</title>
        <authorList>
            <person name="Masuda Y."/>
            <person name="Yamanaka H."/>
            <person name="Xu Z.X."/>
            <person name="Shiratori Y."/>
            <person name="Aono T."/>
            <person name="Amachi S."/>
            <person name="Senoo K."/>
            <person name="Itoh H."/>
        </authorList>
    </citation>
    <scope>NUCLEOTIDE SEQUENCE [LARGE SCALE GENOMIC DNA]</scope>
    <source>
        <strain evidence="7">R267</strain>
    </source>
</reference>
<dbReference type="SUPFAM" id="SSF56300">
    <property type="entry name" value="Metallo-dependent phosphatases"/>
    <property type="match status" value="1"/>
</dbReference>
<evidence type="ECO:0000313" key="6">
    <source>
        <dbReference type="EMBL" id="GEJ57464.1"/>
    </source>
</evidence>
<dbReference type="GO" id="GO:0046872">
    <property type="term" value="F:metal ion binding"/>
    <property type="evidence" value="ECO:0007669"/>
    <property type="project" value="UniProtKB-KW"/>
</dbReference>
<organism evidence="6 7">
    <name type="scientific">Anaeromyxobacter diazotrophicus</name>
    <dbReference type="NCBI Taxonomy" id="2590199"/>
    <lineage>
        <taxon>Bacteria</taxon>
        <taxon>Pseudomonadati</taxon>
        <taxon>Myxococcota</taxon>
        <taxon>Myxococcia</taxon>
        <taxon>Myxococcales</taxon>
        <taxon>Cystobacterineae</taxon>
        <taxon>Anaeromyxobacteraceae</taxon>
        <taxon>Anaeromyxobacter</taxon>
    </lineage>
</organism>
<evidence type="ECO:0000256" key="3">
    <source>
        <dbReference type="ARBA" id="ARBA00023004"/>
    </source>
</evidence>
<dbReference type="GO" id="GO:0016787">
    <property type="term" value="F:hydrolase activity"/>
    <property type="evidence" value="ECO:0007669"/>
    <property type="project" value="UniProtKB-KW"/>
</dbReference>
<evidence type="ECO:0000256" key="1">
    <source>
        <dbReference type="ARBA" id="ARBA00022723"/>
    </source>
</evidence>
<name>A0A7I9VM30_9BACT</name>